<keyword evidence="3" id="KW-1185">Reference proteome</keyword>
<accession>A0A2J6TE30</accession>
<dbReference type="CDD" id="cd05233">
    <property type="entry name" value="SDR_c"/>
    <property type="match status" value="1"/>
</dbReference>
<evidence type="ECO:0000256" key="1">
    <source>
        <dbReference type="ARBA" id="ARBA00006484"/>
    </source>
</evidence>
<dbReference type="PANTHER" id="PTHR42760:SF123">
    <property type="entry name" value="OXIDOREDUCTASE"/>
    <property type="match status" value="1"/>
</dbReference>
<dbReference type="Proteomes" id="UP000235371">
    <property type="component" value="Unassembled WGS sequence"/>
</dbReference>
<comment type="similarity">
    <text evidence="1">Belongs to the short-chain dehydrogenases/reductases (SDR) family.</text>
</comment>
<dbReference type="SUPFAM" id="SSF51735">
    <property type="entry name" value="NAD(P)-binding Rossmann-fold domains"/>
    <property type="match status" value="1"/>
</dbReference>
<dbReference type="RefSeq" id="XP_024738190.1">
    <property type="nucleotide sequence ID" value="XM_024882906.1"/>
</dbReference>
<evidence type="ECO:0000313" key="3">
    <source>
        <dbReference type="Proteomes" id="UP000235371"/>
    </source>
</evidence>
<dbReference type="InterPro" id="IPR036291">
    <property type="entry name" value="NAD(P)-bd_dom_sf"/>
</dbReference>
<dbReference type="OrthoDB" id="5840532at2759"/>
<dbReference type="EMBL" id="KZ613786">
    <property type="protein sequence ID" value="PMD61286.1"/>
    <property type="molecule type" value="Genomic_DNA"/>
</dbReference>
<dbReference type="STRING" id="1095630.A0A2J6TE30"/>
<dbReference type="Gene3D" id="3.40.50.720">
    <property type="entry name" value="NAD(P)-binding Rossmann-like Domain"/>
    <property type="match status" value="1"/>
</dbReference>
<dbReference type="InterPro" id="IPR002347">
    <property type="entry name" value="SDR_fam"/>
</dbReference>
<gene>
    <name evidence="2" type="ORF">K444DRAFT_628349</name>
</gene>
<dbReference type="PRINTS" id="PR00081">
    <property type="entry name" value="GDHRDH"/>
</dbReference>
<organism evidence="2 3">
    <name type="scientific">Hyaloscypha bicolor E</name>
    <dbReference type="NCBI Taxonomy" id="1095630"/>
    <lineage>
        <taxon>Eukaryota</taxon>
        <taxon>Fungi</taxon>
        <taxon>Dikarya</taxon>
        <taxon>Ascomycota</taxon>
        <taxon>Pezizomycotina</taxon>
        <taxon>Leotiomycetes</taxon>
        <taxon>Helotiales</taxon>
        <taxon>Hyaloscyphaceae</taxon>
        <taxon>Hyaloscypha</taxon>
        <taxon>Hyaloscypha bicolor</taxon>
    </lineage>
</organism>
<dbReference type="Pfam" id="PF13561">
    <property type="entry name" value="adh_short_C2"/>
    <property type="match status" value="1"/>
</dbReference>
<dbReference type="GO" id="GO:0016616">
    <property type="term" value="F:oxidoreductase activity, acting on the CH-OH group of donors, NAD or NADP as acceptor"/>
    <property type="evidence" value="ECO:0007669"/>
    <property type="project" value="TreeGrafter"/>
</dbReference>
<dbReference type="PANTHER" id="PTHR42760">
    <property type="entry name" value="SHORT-CHAIN DEHYDROGENASES/REDUCTASES FAMILY MEMBER"/>
    <property type="match status" value="1"/>
</dbReference>
<evidence type="ECO:0000313" key="2">
    <source>
        <dbReference type="EMBL" id="PMD61286.1"/>
    </source>
</evidence>
<dbReference type="GO" id="GO:0030497">
    <property type="term" value="P:fatty acid elongation"/>
    <property type="evidence" value="ECO:0007669"/>
    <property type="project" value="TreeGrafter"/>
</dbReference>
<reference evidence="2 3" key="1">
    <citation type="submission" date="2016-04" db="EMBL/GenBank/DDBJ databases">
        <title>A degradative enzymes factory behind the ericoid mycorrhizal symbiosis.</title>
        <authorList>
            <consortium name="DOE Joint Genome Institute"/>
            <person name="Martino E."/>
            <person name="Morin E."/>
            <person name="Grelet G."/>
            <person name="Kuo A."/>
            <person name="Kohler A."/>
            <person name="Daghino S."/>
            <person name="Barry K."/>
            <person name="Choi C."/>
            <person name="Cichocki N."/>
            <person name="Clum A."/>
            <person name="Copeland A."/>
            <person name="Hainaut M."/>
            <person name="Haridas S."/>
            <person name="Labutti K."/>
            <person name="Lindquist E."/>
            <person name="Lipzen A."/>
            <person name="Khouja H.-R."/>
            <person name="Murat C."/>
            <person name="Ohm R."/>
            <person name="Olson A."/>
            <person name="Spatafora J."/>
            <person name="Veneault-Fourrey C."/>
            <person name="Henrissat B."/>
            <person name="Grigoriev I."/>
            <person name="Martin F."/>
            <person name="Perotto S."/>
        </authorList>
    </citation>
    <scope>NUCLEOTIDE SEQUENCE [LARGE SCALE GENOMIC DNA]</scope>
    <source>
        <strain evidence="2 3">E</strain>
    </source>
</reference>
<sequence length="265" mass="27362">MSQGLLAIIGSGGMGLAIARRLGSGRRIILGDINPDRATATLLSEGYAISSIRIDVSSLSSVQAMAALGPFSTIIHTAGVSPATATTAARIYEVDLQGTANVIDAFYPFVADGGSLVCISSMAGHLANLAPELEAHLASATAAELVLDGFPTDPRLAYCLAKRGNILRVRASAKRYGERGARINSVSPGIVRTPMGELELKGERGRVVMGMVGLSACKRVGTPGDVAGVVAFLCGQDASYITGTDVLVDGGMVAGRVWEEESEVK</sequence>
<dbReference type="GeneID" id="36590983"/>
<proteinExistence type="inferred from homology"/>
<protein>
    <submittedName>
        <fullName evidence="2">NAD(P)-binding protein</fullName>
    </submittedName>
</protein>
<dbReference type="AlphaFoldDB" id="A0A2J6TE30"/>
<name>A0A2J6TE30_9HELO</name>
<dbReference type="Pfam" id="PF00106">
    <property type="entry name" value="adh_short"/>
    <property type="match status" value="1"/>
</dbReference>
<dbReference type="InParanoid" id="A0A2J6TE30"/>